<keyword evidence="5" id="KW-0067">ATP-binding</keyword>
<dbReference type="SMART" id="SM00488">
    <property type="entry name" value="DEXDc2"/>
    <property type="match status" value="1"/>
</dbReference>
<dbReference type="InterPro" id="IPR045028">
    <property type="entry name" value="DinG/Rad3-like"/>
</dbReference>
<dbReference type="PANTHER" id="PTHR11472:SF47">
    <property type="entry name" value="FANCONI ANEMIA GROUP J PROTEIN"/>
    <property type="match status" value="1"/>
</dbReference>
<feature type="compositionally biased region" description="Basic residues" evidence="9">
    <location>
        <begin position="1840"/>
        <end position="1853"/>
    </location>
</feature>
<feature type="compositionally biased region" description="Basic residues" evidence="9">
    <location>
        <begin position="1664"/>
        <end position="1692"/>
    </location>
</feature>
<keyword evidence="4" id="KW-0347">Helicase</keyword>
<gene>
    <name evidence="11" type="primary">Brip1</name>
    <name evidence="11" type="ORF">GTO95_0003962</name>
</gene>
<dbReference type="GO" id="GO:0005634">
    <property type="term" value="C:nucleus"/>
    <property type="evidence" value="ECO:0007669"/>
    <property type="project" value="TreeGrafter"/>
</dbReference>
<feature type="non-terminal residue" evidence="11">
    <location>
        <position position="2243"/>
    </location>
</feature>
<dbReference type="InterPro" id="IPR014013">
    <property type="entry name" value="Helic_SF1/SF2_ATP-bd_DinG/Rad3"/>
</dbReference>
<feature type="region of interest" description="Disordered" evidence="9">
    <location>
        <begin position="1419"/>
        <end position="1455"/>
    </location>
</feature>
<keyword evidence="2" id="KW-0547">Nucleotide-binding</keyword>
<feature type="compositionally biased region" description="Low complexity" evidence="9">
    <location>
        <begin position="119"/>
        <end position="129"/>
    </location>
</feature>
<keyword evidence="12" id="KW-1185">Reference proteome</keyword>
<dbReference type="SMART" id="SM00491">
    <property type="entry name" value="HELICc2"/>
    <property type="match status" value="1"/>
</dbReference>
<dbReference type="GO" id="GO:0051536">
    <property type="term" value="F:iron-sulfur cluster binding"/>
    <property type="evidence" value="ECO:0007669"/>
    <property type="project" value="UniProtKB-KW"/>
</dbReference>
<dbReference type="EMBL" id="JAAWVO010048770">
    <property type="protein sequence ID" value="MBN3319913.1"/>
    <property type="molecule type" value="Genomic_DNA"/>
</dbReference>
<dbReference type="Gene3D" id="3.40.50.300">
    <property type="entry name" value="P-loop containing nucleotide triphosphate hydrolases"/>
    <property type="match status" value="4"/>
</dbReference>
<organism evidence="11 12">
    <name type="scientific">Atractosteus spatula</name>
    <name type="common">Alligator gar</name>
    <name type="synonym">Lepisosteus spatula</name>
    <dbReference type="NCBI Taxonomy" id="7917"/>
    <lineage>
        <taxon>Eukaryota</taxon>
        <taxon>Metazoa</taxon>
        <taxon>Chordata</taxon>
        <taxon>Craniata</taxon>
        <taxon>Vertebrata</taxon>
        <taxon>Euteleostomi</taxon>
        <taxon>Actinopterygii</taxon>
        <taxon>Neopterygii</taxon>
        <taxon>Holostei</taxon>
        <taxon>Semionotiformes</taxon>
        <taxon>Lepisosteidae</taxon>
        <taxon>Atractosteus</taxon>
    </lineage>
</organism>
<feature type="compositionally biased region" description="Basic and acidic residues" evidence="9">
    <location>
        <begin position="1630"/>
        <end position="1649"/>
    </location>
</feature>
<dbReference type="GO" id="GO:0003677">
    <property type="term" value="F:DNA binding"/>
    <property type="evidence" value="ECO:0007669"/>
    <property type="project" value="InterPro"/>
</dbReference>
<feature type="compositionally biased region" description="Basic and acidic residues" evidence="9">
    <location>
        <begin position="151"/>
        <end position="160"/>
    </location>
</feature>
<evidence type="ECO:0000256" key="6">
    <source>
        <dbReference type="ARBA" id="ARBA00023004"/>
    </source>
</evidence>
<feature type="region of interest" description="Disordered" evidence="9">
    <location>
        <begin position="1479"/>
        <end position="1539"/>
    </location>
</feature>
<evidence type="ECO:0000256" key="4">
    <source>
        <dbReference type="ARBA" id="ARBA00022806"/>
    </source>
</evidence>
<feature type="region of interest" description="Disordered" evidence="9">
    <location>
        <begin position="1627"/>
        <end position="1861"/>
    </location>
</feature>
<dbReference type="Pfam" id="PF06733">
    <property type="entry name" value="DEAD_2"/>
    <property type="match status" value="1"/>
</dbReference>
<dbReference type="SUPFAM" id="SSF52540">
    <property type="entry name" value="P-loop containing nucleoside triphosphate hydrolases"/>
    <property type="match status" value="1"/>
</dbReference>
<keyword evidence="3" id="KW-0378">Hydrolase</keyword>
<evidence type="ECO:0000259" key="10">
    <source>
        <dbReference type="PROSITE" id="PS51193"/>
    </source>
</evidence>
<feature type="region of interest" description="Disordered" evidence="9">
    <location>
        <begin position="2223"/>
        <end position="2243"/>
    </location>
</feature>
<accession>A0A8J7TDJ1</accession>
<dbReference type="PANTHER" id="PTHR11472">
    <property type="entry name" value="DNA REPAIR DEAD HELICASE RAD3/XP-D SUBFAMILY MEMBER"/>
    <property type="match status" value="1"/>
</dbReference>
<dbReference type="GO" id="GO:0003678">
    <property type="term" value="F:DNA helicase activity"/>
    <property type="evidence" value="ECO:0007669"/>
    <property type="project" value="InterPro"/>
</dbReference>
<dbReference type="FunFam" id="3.40.50.300:FF:000977">
    <property type="entry name" value="BRCA1 interacting protein C-terminal helicase 1"/>
    <property type="match status" value="1"/>
</dbReference>
<dbReference type="InterPro" id="IPR006555">
    <property type="entry name" value="ATP-dep_Helicase_C"/>
</dbReference>
<evidence type="ECO:0000313" key="11">
    <source>
        <dbReference type="EMBL" id="MBN3319913.1"/>
    </source>
</evidence>
<dbReference type="InterPro" id="IPR010614">
    <property type="entry name" value="RAD3-like_helicase_DEAD"/>
</dbReference>
<keyword evidence="8" id="KW-0413">Isomerase</keyword>
<proteinExistence type="predicted"/>
<dbReference type="InterPro" id="IPR006554">
    <property type="entry name" value="Helicase-like_DEXD_c2"/>
</dbReference>
<evidence type="ECO:0000256" key="7">
    <source>
        <dbReference type="ARBA" id="ARBA00023014"/>
    </source>
</evidence>
<evidence type="ECO:0000256" key="5">
    <source>
        <dbReference type="ARBA" id="ARBA00022840"/>
    </source>
</evidence>
<name>A0A8J7TDJ1_ATRSP</name>
<feature type="compositionally biased region" description="Low complexity" evidence="9">
    <location>
        <begin position="136"/>
        <end position="150"/>
    </location>
</feature>
<reference evidence="11" key="1">
    <citation type="journal article" date="2021" name="Cell">
        <title>Tracing the genetic footprints of vertebrate landing in non-teleost ray-finned fishes.</title>
        <authorList>
            <person name="Bi X."/>
            <person name="Wang K."/>
            <person name="Yang L."/>
            <person name="Pan H."/>
            <person name="Jiang H."/>
            <person name="Wei Q."/>
            <person name="Fang M."/>
            <person name="Yu H."/>
            <person name="Zhu C."/>
            <person name="Cai Y."/>
            <person name="He Y."/>
            <person name="Gan X."/>
            <person name="Zeng H."/>
            <person name="Yu D."/>
            <person name="Zhu Y."/>
            <person name="Jiang H."/>
            <person name="Qiu Q."/>
            <person name="Yang H."/>
            <person name="Zhang Y.E."/>
            <person name="Wang W."/>
            <person name="Zhu M."/>
            <person name="He S."/>
            <person name="Zhang G."/>
        </authorList>
    </citation>
    <scope>NUCLEOTIDE SEQUENCE</scope>
    <source>
        <strain evidence="11">Allg_001</strain>
    </source>
</reference>
<evidence type="ECO:0000256" key="8">
    <source>
        <dbReference type="ARBA" id="ARBA00023235"/>
    </source>
</evidence>
<dbReference type="GO" id="GO:0006289">
    <property type="term" value="P:nucleotide-excision repair"/>
    <property type="evidence" value="ECO:0007669"/>
    <property type="project" value="TreeGrafter"/>
</dbReference>
<dbReference type="GO" id="GO:0016818">
    <property type="term" value="F:hydrolase activity, acting on acid anhydrides, in phosphorus-containing anhydrides"/>
    <property type="evidence" value="ECO:0007669"/>
    <property type="project" value="InterPro"/>
</dbReference>
<comment type="caution">
    <text evidence="11">The sequence shown here is derived from an EMBL/GenBank/DDBJ whole genome shotgun (WGS) entry which is preliminary data.</text>
</comment>
<dbReference type="GO" id="GO:0046872">
    <property type="term" value="F:metal ion binding"/>
    <property type="evidence" value="ECO:0007669"/>
    <property type="project" value="UniProtKB-KW"/>
</dbReference>
<evidence type="ECO:0000313" key="12">
    <source>
        <dbReference type="Proteomes" id="UP000736164"/>
    </source>
</evidence>
<dbReference type="GO" id="GO:0005524">
    <property type="term" value="F:ATP binding"/>
    <property type="evidence" value="ECO:0007669"/>
    <property type="project" value="UniProtKB-KW"/>
</dbReference>
<evidence type="ECO:0000256" key="1">
    <source>
        <dbReference type="ARBA" id="ARBA00022723"/>
    </source>
</evidence>
<evidence type="ECO:0000256" key="3">
    <source>
        <dbReference type="ARBA" id="ARBA00022801"/>
    </source>
</evidence>
<feature type="non-terminal residue" evidence="11">
    <location>
        <position position="1"/>
    </location>
</feature>
<dbReference type="InterPro" id="IPR027417">
    <property type="entry name" value="P-loop_NTPase"/>
</dbReference>
<evidence type="ECO:0000256" key="9">
    <source>
        <dbReference type="SAM" id="MobiDB-lite"/>
    </source>
</evidence>
<sequence>MASSASEYTIGGVTIQFPCKAYPSQLAMMNSIVRGLNCQQHCLLESPTGSGKSLALLCSAVAWQNAQYGKAKDESGSPQKKPAAAPTCQCACHSGPAQAPSQPAPTPTHRETEPPAPSSHPASASAAPAPERKSTLASRLSQRLQASLSQHQDDDFQQDRKRMRTPAADSKGRKRRCLDMGVQFIDEDPEPEGRLLSPGGQSWSMELGSQAERADTFPVVQSPVPWVNVLLAAKQARSLSSCSSLYSPYGLTPCPVRRGALPESLETLHLFLRRSRGSLRREVLSGLRGWEQGWDRGGAGGPGAALCIPGVSPRYYDVSEAETVSDISERWAPVPCRLCPCAAAKLAHKEKEKEKEEGRGGGKQRVPKIFFGTRTHKQIAQITRELRRTAYSSVRMTILSSRDHTCVHPEVSASGNRNERCRELLESREGQSCRYYHGVHKMREQNSLQWGHGLHQAWDIEELVRLGRKLRSCSYFAARELMLEADIVFCPYNYLLDPQIRESMDISLKGQVVVLDEAHNIEDCARECASFTLTQAQLLFAREEMDSMVHHNIRRADHEPLRAFCCSLVNWLEESRGSLEEREYETACKVWSGREILGIFHGLGITEATFPILQKHLEAVLEKEEKVTLVNGKEETTQVPTVSSPTQMVLKGLFMVLEFLYRYQCRFADDYRVALQQTYTWTTEPDLPDAQGFFARPRRRQSARRKKLVHTLSFWCLNPAVLCLGCGSSGMLQRQSCLTFAGAKFMIMFLYYLNEEEAFSDLSSSVRTIVLTSGTLSPMSSFSSELGVKFSIQLEASHVIKKSQVWVGTVGAGPQGRKLCATFQHTETYAFQDEVGALLLSVCQAVAHGVLCFLPSYKGSGGRASCCDEAGRGFASEAQLSLGSPSSFVSLSFADDYRVALQQTYTWTTEPDLPDAQGFFARPRRRQSARRKKLVHTLSFWCLNPAVAFSDLSSSVRTIVLTSGTLSPMSSFSSELGVKFSIQLEASHVIKKSQAVGMNSVGDMTTPLSADICCSGLGHLRPVSGTMIKAGALRAVQLRVWQPKFIPKAEAVPKGAPSTAAPCQAACPASAGVSQAQSRAPFALMLDKLRERWMHTGLWGKMEERKAVITEPKGGDKADFDELLQTYYEAVKQREGALLIAVCRGKVSEGLDFTDDNARAVVTIGIPFPNIKDLQSELSELSSLGLSPWGFARMIDTSQPPSAAAGHGGSPLSLWGKDHFFIAPRLLAFLRASLNAQRVELKRKYNDQHCKARGLLPGSQWYETQAFRALNQALGRCIRHKNDWGALILVDDRFRCNPNKYITGLSKWVRQQVQHHATFSSALQSLISFSQGHQGSGASDILGHPQSRTAPCPCHLCSSVPRVNPYVQNSKRCFPHLHQMLHNDNLEIQTRTLGSFVNGLTCRMVCFCTGDQVSVHQQARPLSSPRQKEGLIEESTSADVNTAQLGRGQRPQGTSPQLFEMLLTSTPVCSSFKKPIFSSVTPGREQRDAPHQEPAAGVKTVKTAASEERRAQPDGRQSSPAEFSGGGEPGENGEGPECTVLAFSPIKPAASPDRTKAGAGCPVVEHQDEAEEEDQSLFFTPELFEGGEESDVEEDSNTRHVSDECAGPLTTVAQKGDAAHMCRQAVSEAHTTREAGRDRDSSSARKDESVDLTEWAPTQTQTSHRTHRLSRSRNKDLHHKREALIRKAGKGRQRAERLRRAEAGTRAWGSPARLRAAEQVGPAGDPSAPRGGGPDSAADERESQYWTVLGQAAEPARSARAQRKAGHPCRTTGARGVVGCSGSPPRPAGQRKGTMEELQLDPARPVWESEDQTHPPPLPPRRGTVRKAAVFCQKSGTRQVKQHISHSKSKKDKRPPGCASGALHERLAVPGLSGGSAKAWFRHRSGRRVLFSICLHGSQSFSALRTHAMSPAAARRDLGRDPCQTGLYCAACGAELLPCAEGALKRAVCERQDVATLRDSLSGVSVAQGECPCVPLGPRPPASPLLLLVELPAALQALRDSLQACESGVTHQGLQTGLCLNAIWNPREVSITRLLQCRSCASLHPPSCSVIAADVSHPQDSTADQDCRQVFVWSLNKQRSPGVLAVRSGPARLSAQVFAVQILCAAPRGVSRQSPSSSVLGAAGARKVSLVQLDCGHETQEELEEPASVSAVQSRWDQLAASAHTPPCAPIVISARALPAVPSECTEYRVRPPPAASEPPPAVRKDLVDPILCAVLLPDSDLRAGTGHPVQTSPFPAVRPPCL</sequence>
<dbReference type="PROSITE" id="PS51193">
    <property type="entry name" value="HELICASE_ATP_BIND_2"/>
    <property type="match status" value="1"/>
</dbReference>
<feature type="region of interest" description="Disordered" evidence="9">
    <location>
        <begin position="71"/>
        <end position="176"/>
    </location>
</feature>
<feature type="compositionally biased region" description="Polar residues" evidence="9">
    <location>
        <begin position="1434"/>
        <end position="1444"/>
    </location>
</feature>
<keyword evidence="7" id="KW-0411">Iron-sulfur</keyword>
<dbReference type="GO" id="GO:1990918">
    <property type="term" value="P:double-strand break repair involved in meiotic recombination"/>
    <property type="evidence" value="ECO:0007669"/>
    <property type="project" value="TreeGrafter"/>
</dbReference>
<feature type="compositionally biased region" description="Gly residues" evidence="9">
    <location>
        <begin position="1524"/>
        <end position="1533"/>
    </location>
</feature>
<evidence type="ECO:0000256" key="2">
    <source>
        <dbReference type="ARBA" id="ARBA00022741"/>
    </source>
</evidence>
<dbReference type="Proteomes" id="UP000736164">
    <property type="component" value="Unassembled WGS sequence"/>
</dbReference>
<feature type="domain" description="Helicase ATP-binding" evidence="10">
    <location>
        <begin position="11"/>
        <end position="565"/>
    </location>
</feature>
<keyword evidence="1" id="KW-0479">Metal-binding</keyword>
<keyword evidence="6" id="KW-0408">Iron</keyword>
<protein>
    <submittedName>
        <fullName evidence="11">FANCJ protein</fullName>
    </submittedName>
</protein>
<feature type="compositionally biased region" description="Basic and acidic residues" evidence="9">
    <location>
        <begin position="1693"/>
        <end position="1703"/>
    </location>
</feature>
<dbReference type="Pfam" id="PF13307">
    <property type="entry name" value="Helicase_C_2"/>
    <property type="match status" value="2"/>
</dbReference>